<name>A0A649VD88_9CAUD</name>
<protein>
    <submittedName>
        <fullName evidence="1">Uncharacterized protein</fullName>
    </submittedName>
</protein>
<keyword evidence="2" id="KW-1185">Reference proteome</keyword>
<dbReference type="RefSeq" id="YP_009853790.1">
    <property type="nucleotide sequence ID" value="NC_048824.1"/>
</dbReference>
<gene>
    <name evidence="1" type="primary">38</name>
    <name evidence="1" type="ORF">PBI_INDLULAMITHI_38</name>
</gene>
<evidence type="ECO:0000313" key="2">
    <source>
        <dbReference type="Proteomes" id="UP000423609"/>
    </source>
</evidence>
<organism evidence="1 2">
    <name type="scientific">Mycobacterium phage Indlulamithi</name>
    <dbReference type="NCBI Taxonomy" id="2656582"/>
    <lineage>
        <taxon>Viruses</taxon>
        <taxon>Duplodnaviria</taxon>
        <taxon>Heunggongvirae</taxon>
        <taxon>Uroviricota</taxon>
        <taxon>Caudoviricetes</taxon>
        <taxon>Indlulamithivirus</taxon>
        <taxon>Indlulamithivirus indlulamithi</taxon>
    </lineage>
</organism>
<dbReference type="GeneID" id="55624477"/>
<accession>A0A649VD88</accession>
<dbReference type="EMBL" id="MN585993">
    <property type="protein sequence ID" value="QGJ90079.1"/>
    <property type="molecule type" value="Genomic_DNA"/>
</dbReference>
<dbReference type="KEGG" id="vg:55624477"/>
<evidence type="ECO:0000313" key="1">
    <source>
        <dbReference type="EMBL" id="QGJ90079.1"/>
    </source>
</evidence>
<sequence length="52" mass="5983">MNKQVEQQLSLFGLKPTAKMNREPVGQLSIEVLELSESPKQMMQENHRDRTG</sequence>
<dbReference type="Proteomes" id="UP000423609">
    <property type="component" value="Segment"/>
</dbReference>
<proteinExistence type="predicted"/>
<reference evidence="1 2" key="1">
    <citation type="submission" date="2019-10" db="EMBL/GenBank/DDBJ databases">
        <authorList>
            <person name="Garlena R.A."/>
            <person name="Russell D.A."/>
            <person name="Pope W.H."/>
            <person name="Jacobs-Sera D."/>
            <person name="Hatfull G.F."/>
        </authorList>
    </citation>
    <scope>NUCLEOTIDE SEQUENCE [LARGE SCALE GENOMIC DNA]</scope>
</reference>